<evidence type="ECO:0000256" key="4">
    <source>
        <dbReference type="ARBA" id="ARBA00022857"/>
    </source>
</evidence>
<evidence type="ECO:0000256" key="2">
    <source>
        <dbReference type="ARBA" id="ARBA00022605"/>
    </source>
</evidence>
<comment type="function">
    <text evidence="7">Catalyzes the NADPH-dependent reduction of L-glutamate 5-phosphate into L-glutamate 5-semialdehyde and phosphate. The product spontaneously undergoes cyclization to form 1-pyrroline-5-carboxylate.</text>
</comment>
<dbReference type="RefSeq" id="WP_161823551.1">
    <property type="nucleotide sequence ID" value="NZ_WVIC01000001.1"/>
</dbReference>
<keyword evidence="4 7" id="KW-0521">NADP</keyword>
<gene>
    <name evidence="7" type="primary">proA</name>
    <name evidence="8" type="ORF">GS597_00825</name>
</gene>
<dbReference type="GO" id="GO:0055129">
    <property type="term" value="P:L-proline biosynthetic process"/>
    <property type="evidence" value="ECO:0007669"/>
    <property type="project" value="UniProtKB-UniRule"/>
</dbReference>
<dbReference type="InterPro" id="IPR016162">
    <property type="entry name" value="Ald_DH_N"/>
</dbReference>
<comment type="similarity">
    <text evidence="7">Belongs to the gamma-glutamyl phosphate reductase family.</text>
</comment>
<dbReference type="PIRSF" id="PIRSF000151">
    <property type="entry name" value="GPR"/>
    <property type="match status" value="1"/>
</dbReference>
<evidence type="ECO:0000313" key="8">
    <source>
        <dbReference type="EMBL" id="NCJ05083.1"/>
    </source>
</evidence>
<dbReference type="EMBL" id="WVIC01000001">
    <property type="protein sequence ID" value="NCJ05083.1"/>
    <property type="molecule type" value="Genomic_DNA"/>
</dbReference>
<dbReference type="Gene3D" id="3.40.309.10">
    <property type="entry name" value="Aldehyde Dehydrogenase, Chain A, domain 2"/>
    <property type="match status" value="1"/>
</dbReference>
<comment type="subcellular location">
    <subcellularLocation>
        <location evidence="7">Cytoplasm</location>
    </subcellularLocation>
</comment>
<accession>A0A8K1ZVV4</accession>
<dbReference type="GO" id="GO:0050661">
    <property type="term" value="F:NADP binding"/>
    <property type="evidence" value="ECO:0007669"/>
    <property type="project" value="InterPro"/>
</dbReference>
<dbReference type="InterPro" id="IPR012134">
    <property type="entry name" value="Glu-5-SA_DH"/>
</dbReference>
<keyword evidence="5 7" id="KW-0560">Oxidoreductase</keyword>
<dbReference type="InterPro" id="IPR016161">
    <property type="entry name" value="Ald_DH/histidinol_DH"/>
</dbReference>
<evidence type="ECO:0000256" key="1">
    <source>
        <dbReference type="ARBA" id="ARBA00004985"/>
    </source>
</evidence>
<keyword evidence="3 7" id="KW-0641">Proline biosynthesis</keyword>
<dbReference type="GO" id="GO:0005737">
    <property type="term" value="C:cytoplasm"/>
    <property type="evidence" value="ECO:0007669"/>
    <property type="project" value="UniProtKB-SubCell"/>
</dbReference>
<protein>
    <recommendedName>
        <fullName evidence="7">Gamma-glutamyl phosphate reductase</fullName>
        <shortName evidence="7">GPR</shortName>
        <ecNumber evidence="7">1.2.1.41</ecNumber>
    </recommendedName>
    <alternativeName>
        <fullName evidence="7">Glutamate-5-semialdehyde dehydrogenase</fullName>
    </alternativeName>
    <alternativeName>
        <fullName evidence="7">Glutamyl-gamma-semialdehyde dehydrogenase</fullName>
        <shortName evidence="7">GSA dehydrogenase</shortName>
    </alternativeName>
</protein>
<comment type="caution">
    <text evidence="8">The sequence shown here is derived from an EMBL/GenBank/DDBJ whole genome shotgun (WGS) entry which is preliminary data.</text>
</comment>
<proteinExistence type="inferred from homology"/>
<evidence type="ECO:0000256" key="6">
    <source>
        <dbReference type="ARBA" id="ARBA00049024"/>
    </source>
</evidence>
<dbReference type="InterPro" id="IPR000965">
    <property type="entry name" value="GPR_dom"/>
</dbReference>
<keyword evidence="9" id="KW-1185">Reference proteome</keyword>
<sequence length="420" mass="45718">MDASATVDLLEVIARVRHGASGLGVSAYQQRDQAIAQLAQRVKSEQNAILEANTLDLETSRELAISGLLLTWLKLTPERIHNTIQILEHLAVLPTPTLTRLSTYQGMASSHQGWQVTPLGVIGLLYEAFPELALILGGMCLKTANGLLLRGGSEATHTNQILAELMADTLEQAQLPPTSIQALPCDRSVPLKDLVVQSQIDAIVPYGRPSFTQPLIRQATLPIFNPVMGNCYLFWSASSSNELVRTILVGSHQGLPDAVNAVEKVLVDINVKRPLLNLLWSDLTERGFELQGDAEMAAEFPDHLTLANPEDWQQPYLRKVVAFKWVAHLTEAIDWINTHSSGHADCIATESYRESRQFTLAISSATVHINACPRFSRQSSGPHSTVALGMCGRGGFRPGPIGLGSLLTTKQILHGEPSPS</sequence>
<dbReference type="PANTHER" id="PTHR11063:SF8">
    <property type="entry name" value="DELTA-1-PYRROLINE-5-CARBOXYLATE SYNTHASE"/>
    <property type="match status" value="1"/>
</dbReference>
<reference evidence="8" key="1">
    <citation type="submission" date="2019-12" db="EMBL/GenBank/DDBJ databases">
        <title>High-Quality draft genome sequences of three cyanobacteria isolated from the limestone walls of the Old Cathedral of Coimbra.</title>
        <authorList>
            <person name="Tiago I."/>
            <person name="Soares F."/>
            <person name="Portugal A."/>
        </authorList>
    </citation>
    <scope>NUCLEOTIDE SEQUENCE [LARGE SCALE GENOMIC DNA]</scope>
    <source>
        <strain evidence="8">C</strain>
    </source>
</reference>
<dbReference type="PANTHER" id="PTHR11063">
    <property type="entry name" value="GLUTAMATE SEMIALDEHYDE DEHYDROGENASE"/>
    <property type="match status" value="1"/>
</dbReference>
<dbReference type="GO" id="GO:0004350">
    <property type="term" value="F:glutamate-5-semialdehyde dehydrogenase activity"/>
    <property type="evidence" value="ECO:0007669"/>
    <property type="project" value="UniProtKB-UniRule"/>
</dbReference>
<dbReference type="SUPFAM" id="SSF53720">
    <property type="entry name" value="ALDH-like"/>
    <property type="match status" value="1"/>
</dbReference>
<comment type="pathway">
    <text evidence="1 7">Amino-acid biosynthesis; L-proline biosynthesis; L-glutamate 5-semialdehyde from L-glutamate: step 2/2.</text>
</comment>
<dbReference type="UniPathway" id="UPA00098">
    <property type="reaction ID" value="UER00360"/>
</dbReference>
<dbReference type="HAMAP" id="MF_00412">
    <property type="entry name" value="ProA"/>
    <property type="match status" value="1"/>
</dbReference>
<evidence type="ECO:0000256" key="3">
    <source>
        <dbReference type="ARBA" id="ARBA00022650"/>
    </source>
</evidence>
<dbReference type="Gene3D" id="3.40.605.10">
    <property type="entry name" value="Aldehyde Dehydrogenase, Chain A, domain 1"/>
    <property type="match status" value="1"/>
</dbReference>
<keyword evidence="7" id="KW-0963">Cytoplasm</keyword>
<organism evidence="8 9">
    <name type="scientific">Petrachloros mirabilis ULC683</name>
    <dbReference type="NCBI Taxonomy" id="2781853"/>
    <lineage>
        <taxon>Bacteria</taxon>
        <taxon>Bacillati</taxon>
        <taxon>Cyanobacteriota</taxon>
        <taxon>Cyanophyceae</taxon>
        <taxon>Synechococcales</taxon>
        <taxon>Petrachlorosaceae</taxon>
        <taxon>Petrachloros</taxon>
        <taxon>Petrachloros mirabilis</taxon>
    </lineage>
</organism>
<dbReference type="InterPro" id="IPR016163">
    <property type="entry name" value="Ald_DH_C"/>
</dbReference>
<dbReference type="AlphaFoldDB" id="A0A8K1ZVV4"/>
<dbReference type="EC" id="1.2.1.41" evidence="7"/>
<evidence type="ECO:0000313" key="9">
    <source>
        <dbReference type="Proteomes" id="UP000607397"/>
    </source>
</evidence>
<name>A0A8K1ZVV4_9CYAN</name>
<keyword evidence="2 7" id="KW-0028">Amino-acid biosynthesis</keyword>
<evidence type="ECO:0000256" key="5">
    <source>
        <dbReference type="ARBA" id="ARBA00023002"/>
    </source>
</evidence>
<evidence type="ECO:0000256" key="7">
    <source>
        <dbReference type="HAMAP-Rule" id="MF_00412"/>
    </source>
</evidence>
<comment type="catalytic activity">
    <reaction evidence="6 7">
        <text>L-glutamate 5-semialdehyde + phosphate + NADP(+) = L-glutamyl 5-phosphate + NADPH + H(+)</text>
        <dbReference type="Rhea" id="RHEA:19541"/>
        <dbReference type="ChEBI" id="CHEBI:15378"/>
        <dbReference type="ChEBI" id="CHEBI:43474"/>
        <dbReference type="ChEBI" id="CHEBI:57783"/>
        <dbReference type="ChEBI" id="CHEBI:58066"/>
        <dbReference type="ChEBI" id="CHEBI:58274"/>
        <dbReference type="ChEBI" id="CHEBI:58349"/>
        <dbReference type="EC" id="1.2.1.41"/>
    </reaction>
</comment>
<dbReference type="Proteomes" id="UP000607397">
    <property type="component" value="Unassembled WGS sequence"/>
</dbReference>